<evidence type="ECO:0000313" key="3">
    <source>
        <dbReference type="Proteomes" id="UP001652662"/>
    </source>
</evidence>
<dbReference type="InterPro" id="IPR013810">
    <property type="entry name" value="Ribosomal_uS5_N"/>
</dbReference>
<gene>
    <name evidence="4" type="primary">LOC139083194</name>
</gene>
<dbReference type="InterPro" id="IPR014721">
    <property type="entry name" value="Ribsml_uS5_D2-typ_fold_subgr"/>
</dbReference>
<dbReference type="SUPFAM" id="SSF54768">
    <property type="entry name" value="dsRNA-binding domain-like"/>
    <property type="match status" value="1"/>
</dbReference>
<sequence length="193" mass="21025">MRRCSNSVLAQVMAMVGAEVKVKELAEESEPIDLSLEAALKGGVLKNRPLQKLTCTGRWTKFKAFVAIRDYNSYVGLGVKCFKEAAVARHRAMVLAYISIDTGWRGHWGIKIGKPHIISCKVTGLCVSVLVCLINTPRSTSIIWAPGLMKVLRLTSMDNCYTEARGCAATLGTLSRSHLLASPRSTGISSHHP</sequence>
<dbReference type="RefSeq" id="XP_070474256.1">
    <property type="nucleotide sequence ID" value="XM_070618155.1"/>
</dbReference>
<dbReference type="Gene3D" id="3.30.230.10">
    <property type="match status" value="1"/>
</dbReference>
<reference evidence="4" key="1">
    <citation type="submission" date="2025-08" db="UniProtKB">
        <authorList>
            <consortium name="RefSeq"/>
        </authorList>
    </citation>
    <scope>IDENTIFICATION</scope>
    <source>
        <tissue evidence="4">Blood</tissue>
    </source>
</reference>
<dbReference type="GeneID" id="139083194"/>
<dbReference type="Proteomes" id="UP001652662">
    <property type="component" value="Chromosome 5"/>
</dbReference>
<dbReference type="Pfam" id="PF00333">
    <property type="entry name" value="Ribosomal_S5"/>
    <property type="match status" value="1"/>
</dbReference>
<keyword evidence="1" id="KW-0689">Ribosomal protein</keyword>
<evidence type="ECO:0000313" key="4">
    <source>
        <dbReference type="RefSeq" id="XP_070474256.1"/>
    </source>
</evidence>
<organism evidence="3 4">
    <name type="scientific">Equus przewalskii</name>
    <name type="common">Przewalski's horse</name>
    <name type="synonym">Equus caballus przewalskii</name>
    <dbReference type="NCBI Taxonomy" id="9798"/>
    <lineage>
        <taxon>Eukaryota</taxon>
        <taxon>Metazoa</taxon>
        <taxon>Chordata</taxon>
        <taxon>Craniata</taxon>
        <taxon>Vertebrata</taxon>
        <taxon>Euteleostomi</taxon>
        <taxon>Mammalia</taxon>
        <taxon>Eutheria</taxon>
        <taxon>Laurasiatheria</taxon>
        <taxon>Perissodactyla</taxon>
        <taxon>Equidae</taxon>
        <taxon>Equus</taxon>
    </lineage>
</organism>
<name>A0ABM4PAN4_EQUPR</name>
<protein>
    <submittedName>
        <fullName evidence="4">Small ribosomal subunit protein uS5-like</fullName>
    </submittedName>
</protein>
<dbReference type="PROSITE" id="PS50881">
    <property type="entry name" value="S5_DSRBD"/>
    <property type="match status" value="1"/>
</dbReference>
<proteinExistence type="predicted"/>
<feature type="domain" description="S5 DRBM" evidence="2">
    <location>
        <begin position="40"/>
        <end position="103"/>
    </location>
</feature>
<dbReference type="SUPFAM" id="SSF54211">
    <property type="entry name" value="Ribosomal protein S5 domain 2-like"/>
    <property type="match status" value="1"/>
</dbReference>
<keyword evidence="3" id="KW-1185">Reference proteome</keyword>
<evidence type="ECO:0000259" key="2">
    <source>
        <dbReference type="PROSITE" id="PS50881"/>
    </source>
</evidence>
<evidence type="ECO:0000256" key="1">
    <source>
        <dbReference type="PROSITE-ProRule" id="PRU00268"/>
    </source>
</evidence>
<dbReference type="Gene3D" id="3.30.160.20">
    <property type="match status" value="1"/>
</dbReference>
<accession>A0ABM4PAN4</accession>
<dbReference type="InterPro" id="IPR020568">
    <property type="entry name" value="Ribosomal_Su5_D2-typ_SF"/>
</dbReference>
<keyword evidence="1" id="KW-0687">Ribonucleoprotein</keyword>